<protein>
    <submittedName>
        <fullName evidence="1">Uncharacterized protein</fullName>
    </submittedName>
</protein>
<evidence type="ECO:0000313" key="2">
    <source>
        <dbReference type="Proteomes" id="UP000689195"/>
    </source>
</evidence>
<evidence type="ECO:0000313" key="1">
    <source>
        <dbReference type="EMBL" id="CAD8138450.1"/>
    </source>
</evidence>
<dbReference type="EMBL" id="CAJJDO010000007">
    <property type="protein sequence ID" value="CAD8138450.1"/>
    <property type="molecule type" value="Genomic_DNA"/>
</dbReference>
<sequence length="313" mass="37561">MSSIYSEHSTPKCKSKQEANLDKIHHKTITKQKKLTLQIKKKSEQSIILAYQNNRKLKQQTYEITHTKYLDRSSGSIQNNLIPLGRLHIDEFTINNKILERKITPEFIECKLSPTNIQEEENGLQKNNSFYQYELLQLYNSLPVHAQQQNERKRYEELLNLPYECITLSFHNNKLIKIQKKWNYDFLRMMGINQEIIDDYIFNHNLLPKCWDLNKIFQINGETRFATNIKNYQGEEFICHFEIKIFTEQNKSTSIKEQVIYFSFQCERRFLSVEKLQTNFQHYFKLDQITSDWQMSIHRSKIVKRCSIRTKAN</sequence>
<accession>A0A8S1SF46</accession>
<comment type="caution">
    <text evidence="1">The sequence shown here is derived from an EMBL/GenBank/DDBJ whole genome shotgun (WGS) entry which is preliminary data.</text>
</comment>
<proteinExistence type="predicted"/>
<dbReference type="AlphaFoldDB" id="A0A8S1SF46"/>
<organism evidence="1 2">
    <name type="scientific">Paramecium pentaurelia</name>
    <dbReference type="NCBI Taxonomy" id="43138"/>
    <lineage>
        <taxon>Eukaryota</taxon>
        <taxon>Sar</taxon>
        <taxon>Alveolata</taxon>
        <taxon>Ciliophora</taxon>
        <taxon>Intramacronucleata</taxon>
        <taxon>Oligohymenophorea</taxon>
        <taxon>Peniculida</taxon>
        <taxon>Parameciidae</taxon>
        <taxon>Paramecium</taxon>
    </lineage>
</organism>
<name>A0A8S1SF46_9CILI</name>
<dbReference type="Proteomes" id="UP000689195">
    <property type="component" value="Unassembled WGS sequence"/>
</dbReference>
<gene>
    <name evidence="1" type="ORF">PPENT_87.1.T0070121</name>
</gene>
<keyword evidence="2" id="KW-1185">Reference proteome</keyword>
<reference evidence="1" key="1">
    <citation type="submission" date="2021-01" db="EMBL/GenBank/DDBJ databases">
        <authorList>
            <consortium name="Genoscope - CEA"/>
            <person name="William W."/>
        </authorList>
    </citation>
    <scope>NUCLEOTIDE SEQUENCE</scope>
</reference>
<dbReference type="OrthoDB" id="289994at2759"/>